<evidence type="ECO:0000256" key="3">
    <source>
        <dbReference type="ARBA" id="ARBA00022475"/>
    </source>
</evidence>
<keyword evidence="7" id="KW-0564">Palmitate</keyword>
<dbReference type="GO" id="GO:0042597">
    <property type="term" value="C:periplasmic space"/>
    <property type="evidence" value="ECO:0007669"/>
    <property type="project" value="UniProtKB-SubCell"/>
</dbReference>
<comment type="subcellular location">
    <subcellularLocation>
        <location evidence="1">Periplasm</location>
    </subcellularLocation>
</comment>
<dbReference type="Pfam" id="PF01547">
    <property type="entry name" value="SBP_bac_1"/>
    <property type="match status" value="1"/>
</dbReference>
<keyword evidence="4 9" id="KW-0732">Signal</keyword>
<comment type="caution">
    <text evidence="10">The sequence shown here is derived from an EMBL/GenBank/DDBJ whole genome shotgun (WGS) entry which is preliminary data.</text>
</comment>
<organism evidence="10 11">
    <name type="scientific">Xaviernesmea oryzae</name>
    <dbReference type="NCBI Taxonomy" id="464029"/>
    <lineage>
        <taxon>Bacteria</taxon>
        <taxon>Pseudomonadati</taxon>
        <taxon>Pseudomonadota</taxon>
        <taxon>Alphaproteobacteria</taxon>
        <taxon>Hyphomicrobiales</taxon>
        <taxon>Rhizobiaceae</taxon>
        <taxon>Rhizobium/Agrobacterium group</taxon>
        <taxon>Xaviernesmea</taxon>
    </lineage>
</organism>
<evidence type="ECO:0000256" key="1">
    <source>
        <dbReference type="ARBA" id="ARBA00004418"/>
    </source>
</evidence>
<gene>
    <name evidence="10" type="ORF">BJF93_07285</name>
</gene>
<dbReference type="SUPFAM" id="SSF53850">
    <property type="entry name" value="Periplasmic binding protein-like II"/>
    <property type="match status" value="1"/>
</dbReference>
<keyword evidence="6" id="KW-0472">Membrane</keyword>
<dbReference type="EMBL" id="MKIP01000048">
    <property type="protein sequence ID" value="OLP59690.1"/>
    <property type="molecule type" value="Genomic_DNA"/>
</dbReference>
<dbReference type="PANTHER" id="PTHR43649">
    <property type="entry name" value="ARABINOSE-BINDING PROTEIN-RELATED"/>
    <property type="match status" value="1"/>
</dbReference>
<evidence type="ECO:0000256" key="7">
    <source>
        <dbReference type="ARBA" id="ARBA00023139"/>
    </source>
</evidence>
<feature type="chain" id="PRO_5010265181" evidence="9">
    <location>
        <begin position="23"/>
        <end position="404"/>
    </location>
</feature>
<evidence type="ECO:0000256" key="5">
    <source>
        <dbReference type="ARBA" id="ARBA00022764"/>
    </source>
</evidence>
<name>A0A1Q9AW87_9HYPH</name>
<dbReference type="InterPro" id="IPR050490">
    <property type="entry name" value="Bact_solute-bd_prot1"/>
</dbReference>
<evidence type="ECO:0000256" key="9">
    <source>
        <dbReference type="SAM" id="SignalP"/>
    </source>
</evidence>
<evidence type="ECO:0000313" key="11">
    <source>
        <dbReference type="Proteomes" id="UP000186364"/>
    </source>
</evidence>
<keyword evidence="5" id="KW-0574">Periplasm</keyword>
<dbReference type="OrthoDB" id="9808332at2"/>
<feature type="signal peptide" evidence="9">
    <location>
        <begin position="1"/>
        <end position="22"/>
    </location>
</feature>
<evidence type="ECO:0000256" key="8">
    <source>
        <dbReference type="ARBA" id="ARBA00023288"/>
    </source>
</evidence>
<sequence>MTFFKSALMAGVIAAIPAVSMAETTTLEIASWKGNAAEPAGLPALIETFEKANPSIKVKLTYASHNDFDTAIVPRLAGSNSPDVIMADIPLMNRLAKAGVIVPLDTAGWIGKVNPTLRAAITGKKDVYLFPLEVIGIGNFVNLDLLQKAGIAKPPQTIDELVSACKALSAAGIQPMLMAQGFPSAVFAMAQGLQANEAPAADYGSGKVSFAKSKAFNDAFATLHTLETAGCFKGREQAAVDPWSTGLQEFKAGHFAMMPQGAWNISAFSKVKGLNYVFTPLPAAKAPGVSFDLFGFGWALPKNAQHAQAAKTWIDFFKKEENLKVLLTEEAAGSPFAGQASGTPALAEAYEKGRDGGLIWYPVGVGAWSGGLETAIFNSMAGFLNDTSASPKTVLSKWDEAAED</sequence>
<proteinExistence type="inferred from homology"/>
<keyword evidence="8" id="KW-0449">Lipoprotein</keyword>
<accession>A0A1Q9AW87</accession>
<evidence type="ECO:0000256" key="6">
    <source>
        <dbReference type="ARBA" id="ARBA00023136"/>
    </source>
</evidence>
<keyword evidence="3" id="KW-1003">Cell membrane</keyword>
<dbReference type="Gene3D" id="3.40.190.10">
    <property type="entry name" value="Periplasmic binding protein-like II"/>
    <property type="match status" value="1"/>
</dbReference>
<dbReference type="PANTHER" id="PTHR43649:SF33">
    <property type="entry name" value="POLYGALACTURONAN_RHAMNOGALACTURONAN-BINDING PROTEIN YTCQ"/>
    <property type="match status" value="1"/>
</dbReference>
<reference evidence="10 11" key="1">
    <citation type="submission" date="2016-09" db="EMBL/GenBank/DDBJ databases">
        <title>Rhizobium sp. nov., a novel species isolated from the rice rhizosphere.</title>
        <authorList>
            <person name="Zhao J."/>
            <person name="Zhang X."/>
        </authorList>
    </citation>
    <scope>NUCLEOTIDE SEQUENCE [LARGE SCALE GENOMIC DNA]</scope>
    <source>
        <strain evidence="10 11">1.7048</strain>
    </source>
</reference>
<keyword evidence="11" id="KW-1185">Reference proteome</keyword>
<evidence type="ECO:0000256" key="2">
    <source>
        <dbReference type="ARBA" id="ARBA00008520"/>
    </source>
</evidence>
<evidence type="ECO:0000256" key="4">
    <source>
        <dbReference type="ARBA" id="ARBA00022729"/>
    </source>
</evidence>
<dbReference type="AlphaFoldDB" id="A0A1Q9AW87"/>
<dbReference type="Proteomes" id="UP000186364">
    <property type="component" value="Unassembled WGS sequence"/>
</dbReference>
<dbReference type="RefSeq" id="WP_075628005.1">
    <property type="nucleotide sequence ID" value="NZ_FOAM01000031.1"/>
</dbReference>
<dbReference type="InterPro" id="IPR006059">
    <property type="entry name" value="SBP"/>
</dbReference>
<comment type="similarity">
    <text evidence="2">Belongs to the bacterial solute-binding protein 1 family.</text>
</comment>
<protein>
    <submittedName>
        <fullName evidence="10">Uncharacterized protein</fullName>
    </submittedName>
</protein>
<evidence type="ECO:0000313" key="10">
    <source>
        <dbReference type="EMBL" id="OLP59690.1"/>
    </source>
</evidence>